<keyword evidence="2 4" id="KW-0689">Ribosomal protein</keyword>
<evidence type="ECO:0000259" key="5">
    <source>
        <dbReference type="Pfam" id="PF01775"/>
    </source>
</evidence>
<dbReference type="AlphaFoldDB" id="R4UJL4"/>
<feature type="domain" description="Large ribosomal subunit protein eL20" evidence="5">
    <location>
        <begin position="7"/>
        <end position="131"/>
    </location>
</feature>
<dbReference type="GO" id="GO:1990904">
    <property type="term" value="C:ribonucleoprotein complex"/>
    <property type="evidence" value="ECO:0007669"/>
    <property type="project" value="UniProtKB-KW"/>
</dbReference>
<sequence length="178" mass="21282">MKVIGKLHTYQIVGRAFPSLKDPNPQLYRMRLFAADEVVAKSKFWYYLKKLKKVKKTRGEIVHVKLVTEPNKFKRVKNYGVWLRYNSRSGIHNMYREYREVSTEGAVTKCYRDMAGRHRARSECIQIIKIQEIAAKDCTKPDIKQFHDAKIRFPAPFRYSRNYNKPRFTSKRPNFRFI</sequence>
<dbReference type="FunFam" id="3.10.20.10:FF:000001">
    <property type="entry name" value="60S ribosomal protein L18a"/>
    <property type="match status" value="1"/>
</dbReference>
<organism evidence="6">
    <name type="scientific">Coptotermes formosanus</name>
    <name type="common">Formosan subterranean termite</name>
    <dbReference type="NCBI Taxonomy" id="36987"/>
    <lineage>
        <taxon>Eukaryota</taxon>
        <taxon>Metazoa</taxon>
        <taxon>Ecdysozoa</taxon>
        <taxon>Arthropoda</taxon>
        <taxon>Hexapoda</taxon>
        <taxon>Insecta</taxon>
        <taxon>Pterygota</taxon>
        <taxon>Neoptera</taxon>
        <taxon>Polyneoptera</taxon>
        <taxon>Dictyoptera</taxon>
        <taxon>Blattodea</taxon>
        <taxon>Blattoidea</taxon>
        <taxon>Termitoidae</taxon>
        <taxon>Rhinotermitidae</taxon>
        <taxon>Coptotermes</taxon>
    </lineage>
</organism>
<reference evidence="6" key="1">
    <citation type="submission" date="2013-02" db="EMBL/GenBank/DDBJ databases">
        <title>Immune-Related transcriptome of Coptotermes formosanus Shiraki workers: the defense mechanism.</title>
        <authorList>
            <person name="Hussain A."/>
            <person name="Li Y.F."/>
            <person name="Wen S.Y."/>
        </authorList>
    </citation>
    <scope>NUCLEOTIDE SEQUENCE</scope>
</reference>
<dbReference type="Pfam" id="PF01775">
    <property type="entry name" value="Ribosomal_L18A"/>
    <property type="match status" value="1"/>
</dbReference>
<proteinExistence type="evidence at transcript level"/>
<dbReference type="PANTHER" id="PTHR10052">
    <property type="entry name" value="60S RIBOSOMAL PROTEIN L18A"/>
    <property type="match status" value="1"/>
</dbReference>
<accession>R4UJL4</accession>
<evidence type="ECO:0000313" key="6">
    <source>
        <dbReference type="EMBL" id="AGM32259.1"/>
    </source>
</evidence>
<dbReference type="InterPro" id="IPR028877">
    <property type="entry name" value="Ribosomal_eL20"/>
</dbReference>
<dbReference type="PIRSF" id="PIRSF002190">
    <property type="entry name" value="Ribosomal_L18a"/>
    <property type="match status" value="1"/>
</dbReference>
<comment type="similarity">
    <text evidence="1 4">Belongs to the eukaryotic ribosomal protein eL20 family.</text>
</comment>
<dbReference type="FunFam" id="3.10.20.10:FF:000002">
    <property type="entry name" value="60S ribosomal protein L18a"/>
    <property type="match status" value="1"/>
</dbReference>
<dbReference type="EMBL" id="KC632445">
    <property type="protein sequence ID" value="AGM32259.1"/>
    <property type="molecule type" value="mRNA"/>
</dbReference>
<evidence type="ECO:0000256" key="4">
    <source>
        <dbReference type="PIRNR" id="PIRNR002190"/>
    </source>
</evidence>
<name>R4UJL4_COPFO</name>
<dbReference type="GO" id="GO:0006412">
    <property type="term" value="P:translation"/>
    <property type="evidence" value="ECO:0007669"/>
    <property type="project" value="InterPro"/>
</dbReference>
<dbReference type="Gene3D" id="3.10.20.10">
    <property type="match status" value="2"/>
</dbReference>
<protein>
    <recommendedName>
        <fullName evidence="4">60S ribosomal protein L18a</fullName>
    </recommendedName>
</protein>
<evidence type="ECO:0000256" key="3">
    <source>
        <dbReference type="ARBA" id="ARBA00023274"/>
    </source>
</evidence>
<dbReference type="SUPFAM" id="SSF160374">
    <property type="entry name" value="RplX-like"/>
    <property type="match status" value="1"/>
</dbReference>
<evidence type="ECO:0000256" key="1">
    <source>
        <dbReference type="ARBA" id="ARBA00009362"/>
    </source>
</evidence>
<dbReference type="GO" id="GO:0005840">
    <property type="term" value="C:ribosome"/>
    <property type="evidence" value="ECO:0007669"/>
    <property type="project" value="UniProtKB-KW"/>
</dbReference>
<evidence type="ECO:0000256" key="2">
    <source>
        <dbReference type="ARBA" id="ARBA00022980"/>
    </source>
</evidence>
<dbReference type="GO" id="GO:0003735">
    <property type="term" value="F:structural constituent of ribosome"/>
    <property type="evidence" value="ECO:0007669"/>
    <property type="project" value="InterPro"/>
</dbReference>
<dbReference type="InterPro" id="IPR023573">
    <property type="entry name" value="Ribosomal_eL20_dom"/>
</dbReference>
<keyword evidence="3 4" id="KW-0687">Ribonucleoprotein</keyword>
<dbReference type="InterPro" id="IPR021138">
    <property type="entry name" value="Ribosomal_eL20_eukaryotes"/>
</dbReference>
<dbReference type="HAMAP" id="MF_00273">
    <property type="entry name" value="Ribosomal_eL20"/>
    <property type="match status" value="1"/>
</dbReference>